<sequence length="321" mass="34999">MRRLLASVLLSFCVTGQARAVADPLTVEIQAKDAQRFAAVFLAAEGRPSAEQLQRGYLDQAGPGVAVFMPGRIQDAQNLARVVARRGQHYRYAIEHCLPQLPSLTGDLRAIYLAFAGLQPERPLPEIQVIFGAGNSGGTASAETHVQALALEVLCPVGTTPEQFRTTLRGFFAHETVHTWQKDATPAQRRDPMLWAALNEGLCDYLASLVTGQVPMPERGAWARAREAVLWQEFLRDAQTVKAGTDAQGEMNPAASKTWHRWFANAGSAPPDWPSEAGYWVGMRIAQSYVARAADKPAAIRRLIDLDDDLAALLKASAYAP</sequence>
<proteinExistence type="predicted"/>
<evidence type="ECO:0008006" key="4">
    <source>
        <dbReference type="Google" id="ProtNLM"/>
    </source>
</evidence>
<name>A0A840L909_9BURK</name>
<accession>A0A840L909</accession>
<keyword evidence="3" id="KW-1185">Reference proteome</keyword>
<dbReference type="AlphaFoldDB" id="A0A840L909"/>
<comment type="caution">
    <text evidence="2">The sequence shown here is derived from an EMBL/GenBank/DDBJ whole genome shotgun (WGS) entry which is preliminary data.</text>
</comment>
<feature type="signal peptide" evidence="1">
    <location>
        <begin position="1"/>
        <end position="20"/>
    </location>
</feature>
<evidence type="ECO:0000313" key="2">
    <source>
        <dbReference type="EMBL" id="MBB4843152.1"/>
    </source>
</evidence>
<evidence type="ECO:0000256" key="1">
    <source>
        <dbReference type="SAM" id="SignalP"/>
    </source>
</evidence>
<protein>
    <recommendedName>
        <fullName evidence="4">Zn-dependent protease DUF2268</fullName>
    </recommendedName>
</protein>
<evidence type="ECO:0000313" key="3">
    <source>
        <dbReference type="Proteomes" id="UP000562027"/>
    </source>
</evidence>
<dbReference type="RefSeq" id="WP_184298166.1">
    <property type="nucleotide sequence ID" value="NZ_JACHLP010000003.1"/>
</dbReference>
<gene>
    <name evidence="2" type="ORF">HNP55_001671</name>
</gene>
<keyword evidence="1" id="KW-0732">Signal</keyword>
<dbReference type="EMBL" id="JACHLP010000003">
    <property type="protein sequence ID" value="MBB4843152.1"/>
    <property type="molecule type" value="Genomic_DNA"/>
</dbReference>
<feature type="chain" id="PRO_5032896703" description="Zn-dependent protease DUF2268" evidence="1">
    <location>
        <begin position="21"/>
        <end position="321"/>
    </location>
</feature>
<organism evidence="2 3">
    <name type="scientific">Roseateles oligotrophus</name>
    <dbReference type="NCBI Taxonomy" id="1769250"/>
    <lineage>
        <taxon>Bacteria</taxon>
        <taxon>Pseudomonadati</taxon>
        <taxon>Pseudomonadota</taxon>
        <taxon>Betaproteobacteria</taxon>
        <taxon>Burkholderiales</taxon>
        <taxon>Sphaerotilaceae</taxon>
        <taxon>Roseateles</taxon>
    </lineage>
</organism>
<reference evidence="2 3" key="1">
    <citation type="submission" date="2020-08" db="EMBL/GenBank/DDBJ databases">
        <title>Functional genomics of gut bacteria from endangered species of beetles.</title>
        <authorList>
            <person name="Carlos-Shanley C."/>
        </authorList>
    </citation>
    <scope>NUCLEOTIDE SEQUENCE [LARGE SCALE GENOMIC DNA]</scope>
    <source>
        <strain evidence="2 3">S00239</strain>
    </source>
</reference>
<dbReference type="Proteomes" id="UP000562027">
    <property type="component" value="Unassembled WGS sequence"/>
</dbReference>